<keyword evidence="2" id="KW-1185">Reference proteome</keyword>
<sequence>MCMRRDMPGHGRCSMQNLFHLFPETWVSNKFGRDARPFRMGRYASWTEGQMNCQKSRNVVWVDLGCVYASLSGRLAVSTLPGLGHKDEVRSAKLATLFLLIRMARPGVALSESARAPKLEQFGDCTKSRSGSVLMLGKKRPNSISVHSANCGITITRKDDVIRFVKMPSEAKGLSPEFLDELALGGSVWSVDGYQQEADWFETHAEKNPPGIVMQGRHCLEIKVQTETDWCCLLVAAEKKGAPVCTSLAAALGASSLLQKGDVNLMRSKGLCKDSGTPNSSELAGLKLSLVVRDLPVDFSKQG</sequence>
<reference evidence="1 2" key="1">
    <citation type="submission" date="2016-02" db="EMBL/GenBank/DDBJ databases">
        <title>Genome analysis of coral dinoflagellate symbionts highlights evolutionary adaptations to a symbiotic lifestyle.</title>
        <authorList>
            <person name="Aranda M."/>
            <person name="Li Y."/>
            <person name="Liew Y.J."/>
            <person name="Baumgarten S."/>
            <person name="Simakov O."/>
            <person name="Wilson M."/>
            <person name="Piel J."/>
            <person name="Ashoor H."/>
            <person name="Bougouffa S."/>
            <person name="Bajic V.B."/>
            <person name="Ryu T."/>
            <person name="Ravasi T."/>
            <person name="Bayer T."/>
            <person name="Micklem G."/>
            <person name="Kim H."/>
            <person name="Bhak J."/>
            <person name="Lajeunesse T.C."/>
            <person name="Voolstra C.R."/>
        </authorList>
    </citation>
    <scope>NUCLEOTIDE SEQUENCE [LARGE SCALE GENOMIC DNA]</scope>
    <source>
        <strain evidence="1 2">CCMP2467</strain>
    </source>
</reference>
<protein>
    <submittedName>
        <fullName evidence="1">Uncharacterized protein</fullName>
    </submittedName>
</protein>
<dbReference type="EMBL" id="LSRX01000152">
    <property type="protein sequence ID" value="OLQ06775.1"/>
    <property type="molecule type" value="Genomic_DNA"/>
</dbReference>
<comment type="caution">
    <text evidence="1">The sequence shown here is derived from an EMBL/GenBank/DDBJ whole genome shotgun (WGS) entry which is preliminary data.</text>
</comment>
<organism evidence="1 2">
    <name type="scientific">Symbiodinium microadriaticum</name>
    <name type="common">Dinoflagellate</name>
    <name type="synonym">Zooxanthella microadriatica</name>
    <dbReference type="NCBI Taxonomy" id="2951"/>
    <lineage>
        <taxon>Eukaryota</taxon>
        <taxon>Sar</taxon>
        <taxon>Alveolata</taxon>
        <taxon>Dinophyceae</taxon>
        <taxon>Suessiales</taxon>
        <taxon>Symbiodiniaceae</taxon>
        <taxon>Symbiodinium</taxon>
    </lineage>
</organism>
<gene>
    <name evidence="1" type="ORF">AK812_SmicGene9895</name>
</gene>
<dbReference type="AlphaFoldDB" id="A0A1Q9EH70"/>
<evidence type="ECO:0000313" key="2">
    <source>
        <dbReference type="Proteomes" id="UP000186817"/>
    </source>
</evidence>
<accession>A0A1Q9EH70</accession>
<evidence type="ECO:0000313" key="1">
    <source>
        <dbReference type="EMBL" id="OLQ06775.1"/>
    </source>
</evidence>
<name>A0A1Q9EH70_SYMMI</name>
<proteinExistence type="predicted"/>
<dbReference type="Proteomes" id="UP000186817">
    <property type="component" value="Unassembled WGS sequence"/>
</dbReference>